<organism evidence="1">
    <name type="scientific">Pseudogymnoascus destructans</name>
    <dbReference type="NCBI Taxonomy" id="655981"/>
    <lineage>
        <taxon>Eukaryota</taxon>
        <taxon>Fungi</taxon>
        <taxon>Dikarya</taxon>
        <taxon>Ascomycota</taxon>
        <taxon>Pezizomycotina</taxon>
        <taxon>Leotiomycetes</taxon>
        <taxon>Thelebolales</taxon>
        <taxon>Thelebolaceae</taxon>
        <taxon>Pseudogymnoascus</taxon>
    </lineage>
</organism>
<protein>
    <submittedName>
        <fullName evidence="1">Uncharacterized protein</fullName>
    </submittedName>
</protein>
<dbReference type="Proteomes" id="UP000077154">
    <property type="component" value="Unassembled WGS sequence"/>
</dbReference>
<dbReference type="OrthoDB" id="121380at2759"/>
<dbReference type="PANTHER" id="PTHR34315:SF2">
    <property type="entry name" value="ANCHORED DIOXYGENASE, PUTATIVE (AFU_ORTHOLOGUE AFUA_3G01800)-RELATED"/>
    <property type="match status" value="1"/>
</dbReference>
<gene>
    <name evidence="1" type="ORF">VC83_07725</name>
</gene>
<accession>A0A177A1S3</accession>
<sequence length="116" mass="12188">MSLPTSGTLLPNGTYTGGHVSHIGQLYFDASLRAVVEAAEPCNTNLLPPTTNKEDVWIGPSKTEQDGILAWTSMTVDAGANWDAVAGPAAYWGEDGGHDNSDGGWAGMFPTRPAKK</sequence>
<proteinExistence type="predicted"/>
<dbReference type="EMBL" id="KV441408">
    <property type="protein sequence ID" value="OAF55540.1"/>
    <property type="molecule type" value="Genomic_DNA"/>
</dbReference>
<dbReference type="GeneID" id="36290769"/>
<dbReference type="PANTHER" id="PTHR34315">
    <property type="match status" value="1"/>
</dbReference>
<evidence type="ECO:0000313" key="1">
    <source>
        <dbReference type="EMBL" id="OAF55540.1"/>
    </source>
</evidence>
<name>A0A177A1S3_9PEZI</name>
<dbReference type="AlphaFoldDB" id="A0A177A1S3"/>
<dbReference type="RefSeq" id="XP_024320840.1">
    <property type="nucleotide sequence ID" value="XM_024471291.1"/>
</dbReference>
<dbReference type="VEuPathDB" id="FungiDB:GMDG_01658"/>
<reference evidence="1" key="1">
    <citation type="submission" date="2016-03" db="EMBL/GenBank/DDBJ databases">
        <title>Updated assembly of Pseudogymnoascus destructans, the fungus causing white-nose syndrome of bats.</title>
        <authorList>
            <person name="Palmer J.M."/>
            <person name="Drees K.P."/>
            <person name="Foster J.T."/>
            <person name="Lindner D.L."/>
        </authorList>
    </citation>
    <scope>NUCLEOTIDE SEQUENCE [LARGE SCALE GENOMIC DNA]</scope>
    <source>
        <strain evidence="1">20631-21</strain>
    </source>
</reference>